<feature type="region of interest" description="Disordered" evidence="2">
    <location>
        <begin position="1"/>
        <end position="20"/>
    </location>
</feature>
<reference evidence="6 7" key="1">
    <citation type="journal article" date="2018" name="PLoS Pathog.">
        <title>Evolution of structural diversity of trichothecenes, a family of toxins produced by plant pathogenic and entomopathogenic fungi.</title>
        <authorList>
            <person name="Proctor R.H."/>
            <person name="McCormick S.P."/>
            <person name="Kim H.S."/>
            <person name="Cardoza R.E."/>
            <person name="Stanley A.M."/>
            <person name="Lindo L."/>
            <person name="Kelly A."/>
            <person name="Brown D.W."/>
            <person name="Lee T."/>
            <person name="Vaughan M.M."/>
            <person name="Alexander N.J."/>
            <person name="Busman M."/>
            <person name="Gutierrez S."/>
        </authorList>
    </citation>
    <scope>NUCLEOTIDE SEQUENCE [LARGE SCALE GENOMIC DNA]</scope>
    <source>
        <strain evidence="6 7">NRRL 13405</strain>
    </source>
</reference>
<dbReference type="InterPro" id="IPR056125">
    <property type="entry name" value="DUF7708"/>
</dbReference>
<feature type="domain" description="Nephrocystin 3-like N-terminal" evidence="5">
    <location>
        <begin position="308"/>
        <end position="480"/>
    </location>
</feature>
<evidence type="ECO:0000313" key="6">
    <source>
        <dbReference type="EMBL" id="RFN53431.1"/>
    </source>
</evidence>
<organism evidence="6 7">
    <name type="scientific">Fusarium flagelliforme</name>
    <dbReference type="NCBI Taxonomy" id="2675880"/>
    <lineage>
        <taxon>Eukaryota</taxon>
        <taxon>Fungi</taxon>
        <taxon>Dikarya</taxon>
        <taxon>Ascomycota</taxon>
        <taxon>Pezizomycotina</taxon>
        <taxon>Sordariomycetes</taxon>
        <taxon>Hypocreomycetidae</taxon>
        <taxon>Hypocreales</taxon>
        <taxon>Nectriaceae</taxon>
        <taxon>Fusarium</taxon>
        <taxon>Fusarium incarnatum-equiseti species complex</taxon>
    </lineage>
</organism>
<dbReference type="SUPFAM" id="SSF48403">
    <property type="entry name" value="Ankyrin repeat"/>
    <property type="match status" value="1"/>
</dbReference>
<sequence>MDNSTTPGQTSTPPISTAPPKESIWSIALQTLPAKDRESLDTLTYSNNVGVLADIIQAAQLKRAEALQKRWKFNWKGRTYVVRDHLEKIIAWVEKFKAVGDAAVQYDPAHAALPWACVRFFLQVAVDNVKTFGIMAENMGQISNIVAQCAIVEDLYLTRGLKVTQSLEDSLARLYARILAFLARAIKYYSNSTMKNLAGSFVADAEATQSFSSTVSIEQGGVDRCVMVAEGEIRECDATKSDQVSLQRMTHLKNILESLKSPITRINADVSQLLVLAQETDRLTILKSISTLPYPSHHQAAARGRLEGSGQWLLHHPSFLSWRGSSSSTIFWLHGIPGCGKTKLCSVVIDDIKATGADSPELLAFFYCARDPREPRRGQCVSVMQSLLRQVTALSPTRTISQPVKARHDRIQNEGFGDREWTEDECVETLIEVMDIYPSLTIFIDALDECDSDERMSVLQCLKRVREESANLVKILITSRDDIDIMASLADASDIRVSATYNSEDISRFVDEKVDAMMDSRARLYGPGSQELRDEIRAILSSKAQGMFRWVDLQIETLKHSKLDQDLKSRLGHLPQTLDHSYYTIYATIIDAGPSAQRLADGVFKWLLYGRKTLQTDSFAAFISCVTGTSDIPLSSQHLLDVCGNLVEIDQSMDVFRFVHLSVREFFEQFHNCRNKAFTPQKAHASLAYHSLLHICLTLYPDGSYIDSFQGNRQYTIASKLRSDIAVKRYADRYWHEHASLAGDERRVDPFQGLFAAFIRIRPDIGSIFERWSCEALFDEISGLELERCHSATRKPNHVIWLACAFDLDDVVDMYCSQDGFNLEMMTGVCLTPLLEASRLGSCRTLSRLIEKGADVRATTPRYRKGALDFAIENNHLDVVKKLAEYCLTENSSLATTEDSTPPSAVGFLAQDDMYIKGEASTQSVDFLTYDWKDDEFMASWRHAPSTSCDFENRERLANASWRTWSKVYHNTKEVPPSSLNWLMNHDVTGLYGPLQKGYEETSYTYSNSSSNSEKPNTNSILKRMSRAEAILSRAPWRLSREPVPIRSTDPVQVDSSS</sequence>
<evidence type="ECO:0000313" key="7">
    <source>
        <dbReference type="Proteomes" id="UP000265631"/>
    </source>
</evidence>
<comment type="caution">
    <text evidence="6">The sequence shown here is derived from an EMBL/GenBank/DDBJ whole genome shotgun (WGS) entry which is preliminary data.</text>
</comment>
<dbReference type="Pfam" id="PF24809">
    <property type="entry name" value="DUF7708"/>
    <property type="match status" value="1"/>
</dbReference>
<keyword evidence="1" id="KW-0677">Repeat</keyword>
<proteinExistence type="predicted"/>
<evidence type="ECO:0000259" key="5">
    <source>
        <dbReference type="Pfam" id="PF24883"/>
    </source>
</evidence>
<dbReference type="EMBL" id="PXXK01000042">
    <property type="protein sequence ID" value="RFN53431.1"/>
    <property type="molecule type" value="Genomic_DNA"/>
</dbReference>
<feature type="domain" description="DUF7708" evidence="4">
    <location>
        <begin position="86"/>
        <end position="206"/>
    </location>
</feature>
<feature type="compositionally biased region" description="Polar residues" evidence="2">
    <location>
        <begin position="1"/>
        <end position="15"/>
    </location>
</feature>
<dbReference type="Gene3D" id="1.25.40.20">
    <property type="entry name" value="Ankyrin repeat-containing domain"/>
    <property type="match status" value="1"/>
</dbReference>
<dbReference type="AlphaFoldDB" id="A0A395MZV5"/>
<dbReference type="InterPro" id="IPR013860">
    <property type="entry name" value="AreA_GATA"/>
</dbReference>
<dbReference type="InterPro" id="IPR056884">
    <property type="entry name" value="NPHP3-like_N"/>
</dbReference>
<keyword evidence="7" id="KW-1185">Reference proteome</keyword>
<dbReference type="InterPro" id="IPR036770">
    <property type="entry name" value="Ankyrin_rpt-contain_sf"/>
</dbReference>
<dbReference type="Proteomes" id="UP000265631">
    <property type="component" value="Unassembled WGS sequence"/>
</dbReference>
<dbReference type="STRING" id="2594813.A0A395MZV5"/>
<accession>A0A395MZV5</accession>
<dbReference type="SUPFAM" id="SSF52540">
    <property type="entry name" value="P-loop containing nucleoside triphosphate hydrolases"/>
    <property type="match status" value="1"/>
</dbReference>
<dbReference type="InterPro" id="IPR027417">
    <property type="entry name" value="P-loop_NTPase"/>
</dbReference>
<dbReference type="Pfam" id="PF24883">
    <property type="entry name" value="NPHP3_N"/>
    <property type="match status" value="1"/>
</dbReference>
<dbReference type="Gene3D" id="3.40.50.300">
    <property type="entry name" value="P-loop containing nucleotide triphosphate hydrolases"/>
    <property type="match status" value="1"/>
</dbReference>
<evidence type="ECO:0000256" key="1">
    <source>
        <dbReference type="ARBA" id="ARBA00022737"/>
    </source>
</evidence>
<evidence type="ECO:0000259" key="4">
    <source>
        <dbReference type="Pfam" id="PF24809"/>
    </source>
</evidence>
<gene>
    <name evidence="6" type="ORF">FIE12Z_2256</name>
</gene>
<dbReference type="PANTHER" id="PTHR10039">
    <property type="entry name" value="AMELOGENIN"/>
    <property type="match status" value="1"/>
</dbReference>
<evidence type="ECO:0000259" key="3">
    <source>
        <dbReference type="Pfam" id="PF08550"/>
    </source>
</evidence>
<dbReference type="Pfam" id="PF08550">
    <property type="entry name" value="GATA_AreA"/>
    <property type="match status" value="1"/>
</dbReference>
<name>A0A395MZV5_9HYPO</name>
<feature type="domain" description="Nitrogen regulatory protein areA GATA-like" evidence="3">
    <location>
        <begin position="940"/>
        <end position="967"/>
    </location>
</feature>
<protein>
    <submittedName>
        <fullName evidence="6">1-alkyl-2-acetylglycerophosphocholine esterase</fullName>
    </submittedName>
</protein>
<evidence type="ECO:0000256" key="2">
    <source>
        <dbReference type="SAM" id="MobiDB-lite"/>
    </source>
</evidence>
<dbReference type="PANTHER" id="PTHR10039:SF16">
    <property type="entry name" value="GPI INOSITOL-DEACYLASE"/>
    <property type="match status" value="1"/>
</dbReference>